<feature type="region of interest" description="Disordered" evidence="3">
    <location>
        <begin position="1"/>
        <end position="21"/>
    </location>
</feature>
<evidence type="ECO:0000256" key="2">
    <source>
        <dbReference type="ARBA" id="ARBA00022679"/>
    </source>
</evidence>
<protein>
    <recommendedName>
        <fullName evidence="4">Glycosyltransferase subfamily 4-like N-terminal domain-containing protein</fullName>
    </recommendedName>
</protein>
<evidence type="ECO:0000313" key="5">
    <source>
        <dbReference type="EMBL" id="MDR7329157.1"/>
    </source>
</evidence>
<keyword evidence="1" id="KW-0328">Glycosyltransferase</keyword>
<sequence length="326" mass="35128">MSVQPVPAGHPYTRSVTMPTPAGVRILPDPVVDPGEPGRWWPHPALEPEFHARHDVDVLHIHFGFEHLGAQRTADLLRALDERGVRLVLTVHDLDNPHLANQAEFHRQLALLVTRADHVITLSPAAAAEIRSRYGRPAEVLAHPPIALPGTHPAARPGQRPDWSGRSGTAGVFLKSLRANVVTDPGFYRALAAETYLHEGVDAPDLAGLVTHRHPPMADAELFDAVARHRVVVLPYARGTHSGWLRMCRDLGTSVAVPDCGCYASQAGAGEGVAVYRTGDGPDAARAVEELLRDGPAPVPPVDAAAIRARHHEIYRGLAAGRGLPR</sequence>
<organism evidence="5 6">
    <name type="scientific">Corynebacterium guangdongense</name>
    <dbReference type="NCBI Taxonomy" id="1783348"/>
    <lineage>
        <taxon>Bacteria</taxon>
        <taxon>Bacillati</taxon>
        <taxon>Actinomycetota</taxon>
        <taxon>Actinomycetes</taxon>
        <taxon>Mycobacteriales</taxon>
        <taxon>Corynebacteriaceae</taxon>
        <taxon>Corynebacterium</taxon>
    </lineage>
</organism>
<evidence type="ECO:0000256" key="3">
    <source>
        <dbReference type="SAM" id="MobiDB-lite"/>
    </source>
</evidence>
<gene>
    <name evidence="5" type="ORF">J2S39_000833</name>
</gene>
<name>A0ABU1ZY41_9CORY</name>
<evidence type="ECO:0000313" key="6">
    <source>
        <dbReference type="Proteomes" id="UP001180840"/>
    </source>
</evidence>
<dbReference type="RefSeq" id="WP_290198124.1">
    <property type="nucleotide sequence ID" value="NZ_CP047654.1"/>
</dbReference>
<dbReference type="InterPro" id="IPR028098">
    <property type="entry name" value="Glyco_trans_4-like_N"/>
</dbReference>
<keyword evidence="6" id="KW-1185">Reference proteome</keyword>
<accession>A0ABU1ZY41</accession>
<dbReference type="Proteomes" id="UP001180840">
    <property type="component" value="Unassembled WGS sequence"/>
</dbReference>
<reference evidence="5" key="1">
    <citation type="submission" date="2023-07" db="EMBL/GenBank/DDBJ databases">
        <title>Sequencing the genomes of 1000 actinobacteria strains.</title>
        <authorList>
            <person name="Klenk H.-P."/>
        </authorList>
    </citation>
    <scope>NUCLEOTIDE SEQUENCE</scope>
    <source>
        <strain evidence="5">DSM 107476</strain>
    </source>
</reference>
<evidence type="ECO:0000259" key="4">
    <source>
        <dbReference type="Pfam" id="PF13439"/>
    </source>
</evidence>
<dbReference type="SUPFAM" id="SSF53756">
    <property type="entry name" value="UDP-Glycosyltransferase/glycogen phosphorylase"/>
    <property type="match status" value="1"/>
</dbReference>
<feature type="domain" description="Glycosyltransferase subfamily 4-like N-terminal" evidence="4">
    <location>
        <begin position="29"/>
        <end position="139"/>
    </location>
</feature>
<dbReference type="Gene3D" id="3.40.50.2000">
    <property type="entry name" value="Glycogen Phosphorylase B"/>
    <property type="match status" value="1"/>
</dbReference>
<proteinExistence type="predicted"/>
<keyword evidence="2" id="KW-0808">Transferase</keyword>
<dbReference type="Pfam" id="PF13439">
    <property type="entry name" value="Glyco_transf_4"/>
    <property type="match status" value="1"/>
</dbReference>
<evidence type="ECO:0000256" key="1">
    <source>
        <dbReference type="ARBA" id="ARBA00022676"/>
    </source>
</evidence>
<dbReference type="EMBL" id="JAVDXZ010000001">
    <property type="protein sequence ID" value="MDR7329157.1"/>
    <property type="molecule type" value="Genomic_DNA"/>
</dbReference>
<comment type="caution">
    <text evidence="5">The sequence shown here is derived from an EMBL/GenBank/DDBJ whole genome shotgun (WGS) entry which is preliminary data.</text>
</comment>